<dbReference type="Proteomes" id="UP001444661">
    <property type="component" value="Unassembled WGS sequence"/>
</dbReference>
<sequence length="355" mass="39599">MSHSNQLINVTSEDNSGQGVGQRFFVGGAAHGLEKMKPFEPGDFLPEDYPEIDPQYLSPDIVSPVALPPSQSGIPQEAWLPAEWYRESSGSSVVEPDSVTEDNGRTYHGYKEGKYFLPNDAAEQDRLDLHHYSSRLMLQGRLYLAPIQSPKRVLDLATGTGIWPMEFGVLLSILIMCATALIVAIAQEHPECQVIGTDLSKIQPEHPPANLQFLRDDAEEPWEFGPERFDFIHARYVCTCFDNPKAVMQQAFENLSPGGWVEYCDSTVDVLSMDGSSQVVDVVERKMAGVVGPWCKSARLKQMGRVTARSFYDNVTGMSYKLFRNAGFAPEQIEEFAARFRADLLNPAIHAYFPV</sequence>
<evidence type="ECO:0000313" key="3">
    <source>
        <dbReference type="Proteomes" id="UP001444661"/>
    </source>
</evidence>
<dbReference type="CDD" id="cd02440">
    <property type="entry name" value="AdoMet_MTases"/>
    <property type="match status" value="1"/>
</dbReference>
<dbReference type="Pfam" id="PF13489">
    <property type="entry name" value="Methyltransf_23"/>
    <property type="match status" value="1"/>
</dbReference>
<evidence type="ECO:0000256" key="1">
    <source>
        <dbReference type="ARBA" id="ARBA00038158"/>
    </source>
</evidence>
<dbReference type="Gene3D" id="3.40.50.150">
    <property type="entry name" value="Vaccinia Virus protein VP39"/>
    <property type="match status" value="1"/>
</dbReference>
<organism evidence="2 3">
    <name type="scientific">Apiospora rasikravindrae</name>
    <dbReference type="NCBI Taxonomy" id="990691"/>
    <lineage>
        <taxon>Eukaryota</taxon>
        <taxon>Fungi</taxon>
        <taxon>Dikarya</taxon>
        <taxon>Ascomycota</taxon>
        <taxon>Pezizomycotina</taxon>
        <taxon>Sordariomycetes</taxon>
        <taxon>Xylariomycetidae</taxon>
        <taxon>Amphisphaeriales</taxon>
        <taxon>Apiosporaceae</taxon>
        <taxon>Apiospora</taxon>
    </lineage>
</organism>
<dbReference type="GO" id="GO:0032259">
    <property type="term" value="P:methylation"/>
    <property type="evidence" value="ECO:0007669"/>
    <property type="project" value="UniProtKB-KW"/>
</dbReference>
<reference evidence="2 3" key="1">
    <citation type="submission" date="2023-01" db="EMBL/GenBank/DDBJ databases">
        <title>Analysis of 21 Apiospora genomes using comparative genomics revels a genus with tremendous synthesis potential of carbohydrate active enzymes and secondary metabolites.</title>
        <authorList>
            <person name="Sorensen T."/>
        </authorList>
    </citation>
    <scope>NUCLEOTIDE SEQUENCE [LARGE SCALE GENOMIC DNA]</scope>
    <source>
        <strain evidence="2 3">CBS 33761</strain>
    </source>
</reference>
<name>A0ABR1SEH4_9PEZI</name>
<comment type="caution">
    <text evidence="2">The sequence shown here is derived from an EMBL/GenBank/DDBJ whole genome shotgun (WGS) entry which is preliminary data.</text>
</comment>
<accession>A0ABR1SEH4</accession>
<gene>
    <name evidence="2" type="ORF">PG993_011518</name>
</gene>
<dbReference type="GO" id="GO:0008168">
    <property type="term" value="F:methyltransferase activity"/>
    <property type="evidence" value="ECO:0007669"/>
    <property type="project" value="UniProtKB-KW"/>
</dbReference>
<keyword evidence="3" id="KW-1185">Reference proteome</keyword>
<dbReference type="SUPFAM" id="SSF53335">
    <property type="entry name" value="S-adenosyl-L-methionine-dependent methyltransferases"/>
    <property type="match status" value="1"/>
</dbReference>
<keyword evidence="2" id="KW-0489">Methyltransferase</keyword>
<comment type="similarity">
    <text evidence="1">Belongs to the methyltransferase superfamily. LaeA methyltransferase family.</text>
</comment>
<dbReference type="InterPro" id="IPR029063">
    <property type="entry name" value="SAM-dependent_MTases_sf"/>
</dbReference>
<proteinExistence type="inferred from homology"/>
<protein>
    <submittedName>
        <fullName evidence="2">S-adenosyl-L-methionine-dependent methyltransferase</fullName>
    </submittedName>
</protein>
<dbReference type="PANTHER" id="PTHR43591:SF102">
    <property type="entry name" value="S-ADENOSYL-L-METHIONINE-DEPENDENT METHYLTRANSFERASE"/>
    <property type="match status" value="1"/>
</dbReference>
<evidence type="ECO:0000313" key="2">
    <source>
        <dbReference type="EMBL" id="KAK8030227.1"/>
    </source>
</evidence>
<dbReference type="EMBL" id="JAQQWK010000010">
    <property type="protein sequence ID" value="KAK8030227.1"/>
    <property type="molecule type" value="Genomic_DNA"/>
</dbReference>
<keyword evidence="2" id="KW-0808">Transferase</keyword>
<dbReference type="PANTHER" id="PTHR43591">
    <property type="entry name" value="METHYLTRANSFERASE"/>
    <property type="match status" value="1"/>
</dbReference>